<feature type="transmembrane region" description="Helical" evidence="6">
    <location>
        <begin position="30"/>
        <end position="48"/>
    </location>
</feature>
<dbReference type="EMBL" id="JAAMPC010000006">
    <property type="protein sequence ID" value="KAG2307499.1"/>
    <property type="molecule type" value="Genomic_DNA"/>
</dbReference>
<accession>A0A8X7V9J0</accession>
<dbReference type="GO" id="GO:0005524">
    <property type="term" value="F:ATP binding"/>
    <property type="evidence" value="ECO:0007669"/>
    <property type="project" value="UniProtKB-KW"/>
</dbReference>
<dbReference type="SUPFAM" id="SSF56112">
    <property type="entry name" value="Protein kinase-like (PK-like)"/>
    <property type="match status" value="1"/>
</dbReference>
<sequence length="130" mass="14829">MDCSYPENLVMNGSISSGETDILNLWRTRILIMITLSVVYAACLTLTLDQPSSLAKSVKEASDVSAVVKKRWNLNDFDIGKLLGRGTFGHIYLDREKRVLFKTQLQKSQVEHQLRREVEIQSHLRNPNIL</sequence>
<feature type="domain" description="Protein kinase" evidence="7">
    <location>
        <begin position="77"/>
        <end position="130"/>
    </location>
</feature>
<keyword evidence="6" id="KW-0812">Transmembrane</keyword>
<dbReference type="InterPro" id="IPR000719">
    <property type="entry name" value="Prot_kinase_dom"/>
</dbReference>
<keyword evidence="2" id="KW-0808">Transferase</keyword>
<dbReference type="AlphaFoldDB" id="A0A8X7V9J0"/>
<comment type="caution">
    <text evidence="8">The sequence shown here is derived from an EMBL/GenBank/DDBJ whole genome shotgun (WGS) entry which is preliminary data.</text>
</comment>
<dbReference type="PANTHER" id="PTHR24350">
    <property type="entry name" value="SERINE/THREONINE-PROTEIN KINASE IAL-RELATED"/>
    <property type="match status" value="1"/>
</dbReference>
<evidence type="ECO:0000256" key="4">
    <source>
        <dbReference type="ARBA" id="ARBA00022777"/>
    </source>
</evidence>
<protein>
    <recommendedName>
        <fullName evidence="7">Protein kinase domain-containing protein</fullName>
    </recommendedName>
</protein>
<keyword evidence="9" id="KW-1185">Reference proteome</keyword>
<keyword evidence="4" id="KW-0418">Kinase</keyword>
<proteinExistence type="predicted"/>
<keyword evidence="1" id="KW-0723">Serine/threonine-protein kinase</keyword>
<gene>
    <name evidence="8" type="ORF">Bca52824_027247</name>
</gene>
<dbReference type="OrthoDB" id="10265660at2759"/>
<evidence type="ECO:0000256" key="6">
    <source>
        <dbReference type="SAM" id="Phobius"/>
    </source>
</evidence>
<organism evidence="8 9">
    <name type="scientific">Brassica carinata</name>
    <name type="common">Ethiopian mustard</name>
    <name type="synonym">Abyssinian cabbage</name>
    <dbReference type="NCBI Taxonomy" id="52824"/>
    <lineage>
        <taxon>Eukaryota</taxon>
        <taxon>Viridiplantae</taxon>
        <taxon>Streptophyta</taxon>
        <taxon>Embryophyta</taxon>
        <taxon>Tracheophyta</taxon>
        <taxon>Spermatophyta</taxon>
        <taxon>Magnoliopsida</taxon>
        <taxon>eudicotyledons</taxon>
        <taxon>Gunneridae</taxon>
        <taxon>Pentapetalae</taxon>
        <taxon>rosids</taxon>
        <taxon>malvids</taxon>
        <taxon>Brassicales</taxon>
        <taxon>Brassicaceae</taxon>
        <taxon>Brassiceae</taxon>
        <taxon>Brassica</taxon>
    </lineage>
</organism>
<dbReference type="FunFam" id="3.30.200.20:FF:000042">
    <property type="entry name" value="Aurora kinase A"/>
    <property type="match status" value="1"/>
</dbReference>
<keyword evidence="5" id="KW-0067">ATP-binding</keyword>
<evidence type="ECO:0000256" key="5">
    <source>
        <dbReference type="ARBA" id="ARBA00022840"/>
    </source>
</evidence>
<keyword evidence="6" id="KW-1133">Transmembrane helix</keyword>
<dbReference type="InterPro" id="IPR011009">
    <property type="entry name" value="Kinase-like_dom_sf"/>
</dbReference>
<dbReference type="Proteomes" id="UP000886595">
    <property type="component" value="Unassembled WGS sequence"/>
</dbReference>
<dbReference type="PROSITE" id="PS50011">
    <property type="entry name" value="PROTEIN_KINASE_DOM"/>
    <property type="match status" value="1"/>
</dbReference>
<reference evidence="8 9" key="1">
    <citation type="submission" date="2020-02" db="EMBL/GenBank/DDBJ databases">
        <authorList>
            <person name="Ma Q."/>
            <person name="Huang Y."/>
            <person name="Song X."/>
            <person name="Pei D."/>
        </authorList>
    </citation>
    <scope>NUCLEOTIDE SEQUENCE [LARGE SCALE GENOMIC DNA]</scope>
    <source>
        <strain evidence="8">Sxm20200214</strain>
        <tissue evidence="8">Leaf</tissue>
    </source>
</reference>
<dbReference type="GO" id="GO:0004674">
    <property type="term" value="F:protein serine/threonine kinase activity"/>
    <property type="evidence" value="ECO:0007669"/>
    <property type="project" value="UniProtKB-KW"/>
</dbReference>
<evidence type="ECO:0000313" key="8">
    <source>
        <dbReference type="EMBL" id="KAG2307499.1"/>
    </source>
</evidence>
<dbReference type="InterPro" id="IPR030616">
    <property type="entry name" value="Aur-like"/>
</dbReference>
<keyword evidence="6" id="KW-0472">Membrane</keyword>
<evidence type="ECO:0000256" key="1">
    <source>
        <dbReference type="ARBA" id="ARBA00022527"/>
    </source>
</evidence>
<evidence type="ECO:0000313" key="9">
    <source>
        <dbReference type="Proteomes" id="UP000886595"/>
    </source>
</evidence>
<dbReference type="Gene3D" id="3.30.200.20">
    <property type="entry name" value="Phosphorylase Kinase, domain 1"/>
    <property type="match status" value="1"/>
</dbReference>
<name>A0A8X7V9J0_BRACI</name>
<evidence type="ECO:0000256" key="3">
    <source>
        <dbReference type="ARBA" id="ARBA00022741"/>
    </source>
</evidence>
<evidence type="ECO:0000256" key="2">
    <source>
        <dbReference type="ARBA" id="ARBA00022679"/>
    </source>
</evidence>
<evidence type="ECO:0000259" key="7">
    <source>
        <dbReference type="PROSITE" id="PS50011"/>
    </source>
</evidence>
<keyword evidence="3" id="KW-0547">Nucleotide-binding</keyword>